<dbReference type="EMBL" id="BARU01033315">
    <property type="protein sequence ID" value="GAH66030.1"/>
    <property type="molecule type" value="Genomic_DNA"/>
</dbReference>
<evidence type="ECO:0000256" key="1">
    <source>
        <dbReference type="SAM" id="MobiDB-lite"/>
    </source>
</evidence>
<reference evidence="2" key="1">
    <citation type="journal article" date="2014" name="Front. Microbiol.">
        <title>High frequency of phylogenetically diverse reductive dehalogenase-homologous genes in deep subseafloor sedimentary metagenomes.</title>
        <authorList>
            <person name="Kawai M."/>
            <person name="Futagami T."/>
            <person name="Toyoda A."/>
            <person name="Takaki Y."/>
            <person name="Nishi S."/>
            <person name="Hori S."/>
            <person name="Arai W."/>
            <person name="Tsubouchi T."/>
            <person name="Morono Y."/>
            <person name="Uchiyama I."/>
            <person name="Ito T."/>
            <person name="Fujiyama A."/>
            <person name="Inagaki F."/>
            <person name="Takami H."/>
        </authorList>
    </citation>
    <scope>NUCLEOTIDE SEQUENCE</scope>
    <source>
        <strain evidence="2">Expedition CK06-06</strain>
    </source>
</reference>
<protein>
    <submittedName>
        <fullName evidence="2">Uncharacterized protein</fullName>
    </submittedName>
</protein>
<feature type="region of interest" description="Disordered" evidence="1">
    <location>
        <begin position="1"/>
        <end position="22"/>
    </location>
</feature>
<organism evidence="2">
    <name type="scientific">marine sediment metagenome</name>
    <dbReference type="NCBI Taxonomy" id="412755"/>
    <lineage>
        <taxon>unclassified sequences</taxon>
        <taxon>metagenomes</taxon>
        <taxon>ecological metagenomes</taxon>
    </lineage>
</organism>
<proteinExistence type="predicted"/>
<name>X1I9U2_9ZZZZ</name>
<comment type="caution">
    <text evidence="2">The sequence shown here is derived from an EMBL/GenBank/DDBJ whole genome shotgun (WGS) entry which is preliminary data.</text>
</comment>
<evidence type="ECO:0000313" key="2">
    <source>
        <dbReference type="EMBL" id="GAH66030.1"/>
    </source>
</evidence>
<sequence>MSSRGSTDNYSSIKSGFVQPEQKENSFQNLNYFEKRETDVEYKLTYGWKDYSNKEHSMDFP</sequence>
<feature type="non-terminal residue" evidence="2">
    <location>
        <position position="61"/>
    </location>
</feature>
<feature type="compositionally biased region" description="Polar residues" evidence="1">
    <location>
        <begin position="1"/>
        <end position="14"/>
    </location>
</feature>
<dbReference type="AlphaFoldDB" id="X1I9U2"/>
<gene>
    <name evidence="2" type="ORF">S03H2_52448</name>
</gene>
<accession>X1I9U2</accession>